<evidence type="ECO:0000256" key="2">
    <source>
        <dbReference type="ARBA" id="ARBA00012438"/>
    </source>
</evidence>
<gene>
    <name evidence="10" type="ORF">GCM10022278_23170</name>
</gene>
<comment type="catalytic activity">
    <reaction evidence="1">
        <text>ATP + protein L-histidine = ADP + protein N-phospho-L-histidine.</text>
        <dbReference type="EC" id="2.7.13.3"/>
    </reaction>
</comment>
<dbReference type="SMART" id="SM00388">
    <property type="entry name" value="HisKA"/>
    <property type="match status" value="1"/>
</dbReference>
<evidence type="ECO:0000256" key="5">
    <source>
        <dbReference type="ARBA" id="ARBA00022777"/>
    </source>
</evidence>
<dbReference type="Gene3D" id="3.30.565.10">
    <property type="entry name" value="Histidine kinase-like ATPase, C-terminal domain"/>
    <property type="match status" value="1"/>
</dbReference>
<keyword evidence="8" id="KW-0472">Membrane</keyword>
<dbReference type="CDD" id="cd00082">
    <property type="entry name" value="HisKA"/>
    <property type="match status" value="1"/>
</dbReference>
<dbReference type="Pfam" id="PF02518">
    <property type="entry name" value="HATPase_c"/>
    <property type="match status" value="1"/>
</dbReference>
<proteinExistence type="predicted"/>
<dbReference type="InterPro" id="IPR003661">
    <property type="entry name" value="HisK_dim/P_dom"/>
</dbReference>
<dbReference type="SUPFAM" id="SSF55874">
    <property type="entry name" value="ATPase domain of HSP90 chaperone/DNA topoisomerase II/histidine kinase"/>
    <property type="match status" value="1"/>
</dbReference>
<dbReference type="InterPro" id="IPR007891">
    <property type="entry name" value="CHASE3"/>
</dbReference>
<dbReference type="InterPro" id="IPR003594">
    <property type="entry name" value="HATPase_dom"/>
</dbReference>
<keyword evidence="4" id="KW-0808">Transferase</keyword>
<dbReference type="Pfam" id="PF00512">
    <property type="entry name" value="HisKA"/>
    <property type="match status" value="1"/>
</dbReference>
<evidence type="ECO:0000256" key="8">
    <source>
        <dbReference type="SAM" id="Phobius"/>
    </source>
</evidence>
<accession>A0ABP7PFA2</accession>
<dbReference type="PANTHER" id="PTHR43304">
    <property type="entry name" value="PHYTOCHROME-LIKE PROTEIN CPH1"/>
    <property type="match status" value="1"/>
</dbReference>
<reference evidence="11" key="1">
    <citation type="journal article" date="2019" name="Int. J. Syst. Evol. Microbiol.">
        <title>The Global Catalogue of Microorganisms (GCM) 10K type strain sequencing project: providing services to taxonomists for standard genome sequencing and annotation.</title>
        <authorList>
            <consortium name="The Broad Institute Genomics Platform"/>
            <consortium name="The Broad Institute Genome Sequencing Center for Infectious Disease"/>
            <person name="Wu L."/>
            <person name="Ma J."/>
        </authorList>
    </citation>
    <scope>NUCLEOTIDE SEQUENCE [LARGE SCALE GENOMIC DNA]</scope>
    <source>
        <strain evidence="11">JCM 17555</strain>
    </source>
</reference>
<keyword evidence="8" id="KW-0812">Transmembrane</keyword>
<keyword evidence="3" id="KW-0597">Phosphoprotein</keyword>
<dbReference type="Pfam" id="PF05227">
    <property type="entry name" value="CHASE3"/>
    <property type="match status" value="1"/>
</dbReference>
<dbReference type="EC" id="2.7.13.3" evidence="2"/>
<evidence type="ECO:0000313" key="11">
    <source>
        <dbReference type="Proteomes" id="UP001501337"/>
    </source>
</evidence>
<evidence type="ECO:0000256" key="7">
    <source>
        <dbReference type="SAM" id="MobiDB-lite"/>
    </source>
</evidence>
<keyword evidence="8" id="KW-1133">Transmembrane helix</keyword>
<evidence type="ECO:0000259" key="9">
    <source>
        <dbReference type="PROSITE" id="PS50109"/>
    </source>
</evidence>
<protein>
    <recommendedName>
        <fullName evidence="2">histidine kinase</fullName>
        <ecNumber evidence="2">2.7.13.3</ecNumber>
    </recommendedName>
</protein>
<name>A0ABP7PFA2_9GAMM</name>
<evidence type="ECO:0000313" key="10">
    <source>
        <dbReference type="EMBL" id="GAA3964736.1"/>
    </source>
</evidence>
<dbReference type="Proteomes" id="UP001501337">
    <property type="component" value="Unassembled WGS sequence"/>
</dbReference>
<dbReference type="InterPro" id="IPR005467">
    <property type="entry name" value="His_kinase_dom"/>
</dbReference>
<feature type="coiled-coil region" evidence="6">
    <location>
        <begin position="233"/>
        <end position="267"/>
    </location>
</feature>
<evidence type="ECO:0000256" key="6">
    <source>
        <dbReference type="SAM" id="Coils"/>
    </source>
</evidence>
<feature type="region of interest" description="Disordered" evidence="7">
    <location>
        <begin position="1"/>
        <end position="25"/>
    </location>
</feature>
<feature type="compositionally biased region" description="Basic and acidic residues" evidence="7">
    <location>
        <begin position="514"/>
        <end position="530"/>
    </location>
</feature>
<sequence>MPEQAIAPGDESTLPAGEQKSLDTGRPDVKPINWQAIIAIVIAALLINSAVAFEAIRSYGEVAQNRTVSQETDTAVLSLLAAVQNAESGRRGFLLTLDEAYLEPYQSSTSLQDRALGVLDELIPVGNERREHLDRLHELVLAKRIEIDQTISLARSGQMSEALVLVRAGNGDQLMNDIREQIRAIEERGLQTLSRLNEELGKTNAKALLTLALSLLFSLVLVLAFAWLLRRFHTESREHALRLEAANDELEDKVAARTAELNSFSKELERSNRELQDFAYVASHDLQEPLRKIRAFGDRLAVKYGDALAGTGSDYIRRMQAAAERMAALIDALLTYSRVSTTIQEFEPVELETVVSDVLEDLEVRINDRNAQIDYKYLPPVYGVPVQLRQLMQNLIGNALKFVDTDVRPHVSISATTTYLEDGETPAVELRVKDNGIGIDEVFIDRIFAPFQRLHQRGIYEGTGIGLAICRRIAERHGGSIELESRPGEGATFIVTLPAVPADDQLSEGEPDEHETVADLPDHSVEPTKS</sequence>
<feature type="region of interest" description="Disordered" evidence="7">
    <location>
        <begin position="500"/>
        <end position="530"/>
    </location>
</feature>
<keyword evidence="5" id="KW-0418">Kinase</keyword>
<feature type="transmembrane region" description="Helical" evidence="8">
    <location>
        <begin position="207"/>
        <end position="229"/>
    </location>
</feature>
<dbReference type="SUPFAM" id="SSF47384">
    <property type="entry name" value="Homodimeric domain of signal transducing histidine kinase"/>
    <property type="match status" value="1"/>
</dbReference>
<dbReference type="PANTHER" id="PTHR43304:SF1">
    <property type="entry name" value="PAC DOMAIN-CONTAINING PROTEIN"/>
    <property type="match status" value="1"/>
</dbReference>
<organism evidence="10 11">
    <name type="scientific">Allohahella marinimesophila</name>
    <dbReference type="NCBI Taxonomy" id="1054972"/>
    <lineage>
        <taxon>Bacteria</taxon>
        <taxon>Pseudomonadati</taxon>
        <taxon>Pseudomonadota</taxon>
        <taxon>Gammaproteobacteria</taxon>
        <taxon>Oceanospirillales</taxon>
        <taxon>Hahellaceae</taxon>
        <taxon>Allohahella</taxon>
    </lineage>
</organism>
<keyword evidence="6" id="KW-0175">Coiled coil</keyword>
<dbReference type="RefSeq" id="WP_344806495.1">
    <property type="nucleotide sequence ID" value="NZ_BAABBO010000010.1"/>
</dbReference>
<keyword evidence="11" id="KW-1185">Reference proteome</keyword>
<dbReference type="InterPro" id="IPR036097">
    <property type="entry name" value="HisK_dim/P_sf"/>
</dbReference>
<dbReference type="InterPro" id="IPR004358">
    <property type="entry name" value="Sig_transdc_His_kin-like_C"/>
</dbReference>
<dbReference type="SMART" id="SM00387">
    <property type="entry name" value="HATPase_c"/>
    <property type="match status" value="1"/>
</dbReference>
<dbReference type="Gene3D" id="1.10.287.130">
    <property type="match status" value="1"/>
</dbReference>
<dbReference type="PRINTS" id="PR00344">
    <property type="entry name" value="BCTRLSENSOR"/>
</dbReference>
<dbReference type="InterPro" id="IPR036890">
    <property type="entry name" value="HATPase_C_sf"/>
</dbReference>
<feature type="transmembrane region" description="Helical" evidence="8">
    <location>
        <begin position="32"/>
        <end position="56"/>
    </location>
</feature>
<dbReference type="PROSITE" id="PS50109">
    <property type="entry name" value="HIS_KIN"/>
    <property type="match status" value="1"/>
</dbReference>
<evidence type="ECO:0000256" key="3">
    <source>
        <dbReference type="ARBA" id="ARBA00022553"/>
    </source>
</evidence>
<evidence type="ECO:0000256" key="1">
    <source>
        <dbReference type="ARBA" id="ARBA00000085"/>
    </source>
</evidence>
<dbReference type="EMBL" id="BAABBO010000010">
    <property type="protein sequence ID" value="GAA3964736.1"/>
    <property type="molecule type" value="Genomic_DNA"/>
</dbReference>
<evidence type="ECO:0000256" key="4">
    <source>
        <dbReference type="ARBA" id="ARBA00022679"/>
    </source>
</evidence>
<dbReference type="CDD" id="cd19410">
    <property type="entry name" value="HK9-like_sensor"/>
    <property type="match status" value="1"/>
</dbReference>
<feature type="domain" description="Histidine kinase" evidence="9">
    <location>
        <begin position="281"/>
        <end position="501"/>
    </location>
</feature>
<comment type="caution">
    <text evidence="10">The sequence shown here is derived from an EMBL/GenBank/DDBJ whole genome shotgun (WGS) entry which is preliminary data.</text>
</comment>
<dbReference type="InterPro" id="IPR052162">
    <property type="entry name" value="Sensor_kinase/Photoreceptor"/>
</dbReference>